<keyword evidence="2" id="KW-1185">Reference proteome</keyword>
<gene>
    <name evidence="1" type="ORF">TeGR_g1128</name>
</gene>
<name>A0ABQ6N9Z6_9STRA</name>
<evidence type="ECO:0000313" key="2">
    <source>
        <dbReference type="Proteomes" id="UP001165060"/>
    </source>
</evidence>
<accession>A0ABQ6N9Z6</accession>
<evidence type="ECO:0000313" key="1">
    <source>
        <dbReference type="EMBL" id="GMI50700.1"/>
    </source>
</evidence>
<sequence length="430" mass="46669">MLLPDVDVATESVRVETVDDGGELRVQEFIGGRMYDFSLAGDYEPMDVDAFCTELGTGGEDDYGNEWSSDVDCEALAAQLGEDTQALWEANAGTKRECNVQDLDGFAPSEAVVENGEIVVGGFHVLMTDGVPTAIMDDEGSTIATINSIEDWAGELDISGCTVDDSRKLDMFEIIGESRRRRTTVDSEAEAARDNLNGMYMEFFLGEREPEETGRRLCSSLQSCTEASFSRSNWCGSGTDMIDTPCPNDGDAANGFNGNFDKKADKACRRHDHGMKAVGNNMGAVTLGCDIDQELIKGSPGNVGTNAAFGTYGLAAAWGCYDIDESCSYVWKNPRKQWRGMKWACETKEKVKNGYTRFNDIKHKYGYGYCPDNGDGGWTSNGSKGVPSNYRKNPLDSEGGACTAAHGDRVCNSDNSWWSADTGACKKNCA</sequence>
<comment type="caution">
    <text evidence="1">The sequence shown here is derived from an EMBL/GenBank/DDBJ whole genome shotgun (WGS) entry which is preliminary data.</text>
</comment>
<organism evidence="1 2">
    <name type="scientific">Tetraparma gracilis</name>
    <dbReference type="NCBI Taxonomy" id="2962635"/>
    <lineage>
        <taxon>Eukaryota</taxon>
        <taxon>Sar</taxon>
        <taxon>Stramenopiles</taxon>
        <taxon>Ochrophyta</taxon>
        <taxon>Bolidophyceae</taxon>
        <taxon>Parmales</taxon>
        <taxon>Triparmaceae</taxon>
        <taxon>Tetraparma</taxon>
    </lineage>
</organism>
<proteinExistence type="predicted"/>
<protein>
    <submittedName>
        <fullName evidence="1">Uncharacterized protein</fullName>
    </submittedName>
</protein>
<dbReference type="Proteomes" id="UP001165060">
    <property type="component" value="Unassembled WGS sequence"/>
</dbReference>
<dbReference type="EMBL" id="BRYB01006512">
    <property type="protein sequence ID" value="GMI50700.1"/>
    <property type="molecule type" value="Genomic_DNA"/>
</dbReference>
<reference evidence="1 2" key="1">
    <citation type="journal article" date="2023" name="Commun. Biol.">
        <title>Genome analysis of Parmales, the sister group of diatoms, reveals the evolutionary specialization of diatoms from phago-mixotrophs to photoautotrophs.</title>
        <authorList>
            <person name="Ban H."/>
            <person name="Sato S."/>
            <person name="Yoshikawa S."/>
            <person name="Yamada K."/>
            <person name="Nakamura Y."/>
            <person name="Ichinomiya M."/>
            <person name="Sato N."/>
            <person name="Blanc-Mathieu R."/>
            <person name="Endo H."/>
            <person name="Kuwata A."/>
            <person name="Ogata H."/>
        </authorList>
    </citation>
    <scope>NUCLEOTIDE SEQUENCE [LARGE SCALE GENOMIC DNA]</scope>
</reference>